<accession>A0A8C6WFG5</accession>
<dbReference type="GO" id="GO:0045735">
    <property type="term" value="F:nutrient reservoir activity"/>
    <property type="evidence" value="ECO:0007669"/>
    <property type="project" value="UniProtKB-KW"/>
</dbReference>
<dbReference type="InterPro" id="IPR050733">
    <property type="entry name" value="Vitellogenin/Apolipophorin"/>
</dbReference>
<dbReference type="Pfam" id="PF01347">
    <property type="entry name" value="Vitellogenin_N"/>
    <property type="match status" value="1"/>
</dbReference>
<keyword evidence="5" id="KW-0325">Glycoprotein</keyword>
<keyword evidence="3" id="KW-0758">Storage protein</keyword>
<evidence type="ECO:0000256" key="5">
    <source>
        <dbReference type="ARBA" id="ARBA00023180"/>
    </source>
</evidence>
<name>A0A8C6WFG5_9GOBI</name>
<evidence type="ECO:0000256" key="1">
    <source>
        <dbReference type="ARBA" id="ARBA00022553"/>
    </source>
</evidence>
<keyword evidence="4" id="KW-1015">Disulfide bond</keyword>
<dbReference type="Pfam" id="PF09175">
    <property type="entry name" value="Vit_b-sht_shell"/>
    <property type="match status" value="1"/>
</dbReference>
<dbReference type="Gene3D" id="2.20.90.10">
    <property type="entry name" value="Vitellinogen, beta-sheet shell domain"/>
    <property type="match status" value="1"/>
</dbReference>
<protein>
    <recommendedName>
        <fullName evidence="6">Vitellinogen beta-sheet shell domain-containing protein</fullName>
    </recommendedName>
</protein>
<dbReference type="InterPro" id="IPR015816">
    <property type="entry name" value="Vitellinogen_b-sht_N"/>
</dbReference>
<dbReference type="PANTHER" id="PTHR23345">
    <property type="entry name" value="VITELLOGENIN-RELATED"/>
    <property type="match status" value="1"/>
</dbReference>
<dbReference type="Gene3D" id="2.30.230.10">
    <property type="entry name" value="Lipovitellin, beta-sheet shell regions, chain A"/>
    <property type="match status" value="1"/>
</dbReference>
<evidence type="ECO:0000256" key="3">
    <source>
        <dbReference type="ARBA" id="ARBA00022761"/>
    </source>
</evidence>
<reference evidence="7" key="2">
    <citation type="submission" date="2025-09" db="UniProtKB">
        <authorList>
            <consortium name="Ensembl"/>
        </authorList>
    </citation>
    <scope>IDENTIFICATION</scope>
</reference>
<dbReference type="InterPro" id="IPR001747">
    <property type="entry name" value="Vitellogenin_N"/>
</dbReference>
<sequence>MRPGSWEVCLKRIWQRLDSNSPVESKLVFLAPKSVSTQVLNIHRGLLNVFQLSIKQSQNVYELQEVRGAQGVCKTQYAITEEEAERYRLTKSRDLNHCQERVMRDIGLPTVFVLILRAVKADNKPLGYEIAGYMDRDHNRVQVIIAAQAPEDNWRLVADAIKLSKHKVAAKIAWGDKALKYDTTITAETGLVKDKMAARVRVAWKRLPSSIVKNVTIQNPNAKFIKRFNFFRRIYKQLLVPFLPSKRLNLILKSPKVRSFFTFINV</sequence>
<dbReference type="Ensembl" id="ENSNMLT00000003968.1">
    <property type="protein sequence ID" value="ENSNMLP00000003470.1"/>
    <property type="gene ID" value="ENSNMLG00000002340.1"/>
</dbReference>
<evidence type="ECO:0000313" key="8">
    <source>
        <dbReference type="Proteomes" id="UP000694523"/>
    </source>
</evidence>
<proteinExistence type="predicted"/>
<keyword evidence="1" id="KW-0597">Phosphoprotein</keyword>
<dbReference type="InterPro" id="IPR037088">
    <property type="entry name" value="Vitellinogen_b-sht_shell_sf"/>
</dbReference>
<dbReference type="SUPFAM" id="SSF56968">
    <property type="entry name" value="Lipovitellin-phosvitin complex, beta-sheet shell regions"/>
    <property type="match status" value="2"/>
</dbReference>
<dbReference type="GO" id="GO:0005319">
    <property type="term" value="F:lipid transporter activity"/>
    <property type="evidence" value="ECO:0007669"/>
    <property type="project" value="InterPro"/>
</dbReference>
<reference evidence="7" key="1">
    <citation type="submission" date="2025-08" db="UniProtKB">
        <authorList>
            <consortium name="Ensembl"/>
        </authorList>
    </citation>
    <scope>IDENTIFICATION</scope>
</reference>
<dbReference type="PANTHER" id="PTHR23345:SF9">
    <property type="entry name" value="VITELLOGENIN-RELATED"/>
    <property type="match status" value="1"/>
</dbReference>
<dbReference type="GO" id="GO:0032355">
    <property type="term" value="P:response to estradiol"/>
    <property type="evidence" value="ECO:0007669"/>
    <property type="project" value="TreeGrafter"/>
</dbReference>
<dbReference type="AlphaFoldDB" id="A0A8C6WFG5"/>
<evidence type="ECO:0000313" key="7">
    <source>
        <dbReference type="Ensembl" id="ENSNMLP00000003470.1"/>
    </source>
</evidence>
<feature type="domain" description="Vitellinogen beta-sheet shell" evidence="6">
    <location>
        <begin position="110"/>
        <end position="260"/>
    </location>
</feature>
<evidence type="ECO:0000256" key="4">
    <source>
        <dbReference type="ARBA" id="ARBA00023157"/>
    </source>
</evidence>
<dbReference type="Proteomes" id="UP000694523">
    <property type="component" value="Unplaced"/>
</dbReference>
<dbReference type="InterPro" id="IPR015819">
    <property type="entry name" value="Lipid_transp_b-sht_shell"/>
</dbReference>
<organism evidence="7 8">
    <name type="scientific">Neogobius melanostomus</name>
    <name type="common">round goby</name>
    <dbReference type="NCBI Taxonomy" id="47308"/>
    <lineage>
        <taxon>Eukaryota</taxon>
        <taxon>Metazoa</taxon>
        <taxon>Chordata</taxon>
        <taxon>Craniata</taxon>
        <taxon>Vertebrata</taxon>
        <taxon>Euteleostomi</taxon>
        <taxon>Actinopterygii</taxon>
        <taxon>Neopterygii</taxon>
        <taxon>Teleostei</taxon>
        <taxon>Neoteleostei</taxon>
        <taxon>Acanthomorphata</taxon>
        <taxon>Gobiaria</taxon>
        <taxon>Gobiiformes</taxon>
        <taxon>Gobioidei</taxon>
        <taxon>Gobiidae</taxon>
        <taxon>Benthophilinae</taxon>
        <taxon>Neogobiini</taxon>
        <taxon>Neogobius</taxon>
    </lineage>
</organism>
<keyword evidence="8" id="KW-1185">Reference proteome</keyword>
<keyword evidence="2" id="KW-0732">Signal</keyword>
<dbReference type="GO" id="GO:0071391">
    <property type="term" value="P:cellular response to estrogen stimulus"/>
    <property type="evidence" value="ECO:0007669"/>
    <property type="project" value="TreeGrafter"/>
</dbReference>
<evidence type="ECO:0000259" key="6">
    <source>
        <dbReference type="SMART" id="SM01170"/>
    </source>
</evidence>
<dbReference type="SMART" id="SM01170">
    <property type="entry name" value="DUF1944"/>
    <property type="match status" value="1"/>
</dbReference>
<evidence type="ECO:0000256" key="2">
    <source>
        <dbReference type="ARBA" id="ARBA00022729"/>
    </source>
</evidence>
<dbReference type="InterPro" id="IPR015258">
    <property type="entry name" value="Vitellinogen_b-sht_shell"/>
</dbReference>